<dbReference type="Gene3D" id="3.40.630.10">
    <property type="entry name" value="Zn peptidases"/>
    <property type="match status" value="1"/>
</dbReference>
<comment type="caution">
    <text evidence="2">The sequence shown here is derived from an EMBL/GenBank/DDBJ whole genome shotgun (WGS) entry which is preliminary data.</text>
</comment>
<name>A0ABW4L271_9MICO</name>
<dbReference type="EMBL" id="JBHUEE010000002">
    <property type="protein sequence ID" value="MFD1717259.1"/>
    <property type="molecule type" value="Genomic_DNA"/>
</dbReference>
<dbReference type="Pfam" id="PF01546">
    <property type="entry name" value="Peptidase_M20"/>
    <property type="match status" value="1"/>
</dbReference>
<dbReference type="Pfam" id="PF07687">
    <property type="entry name" value="M20_dimer"/>
    <property type="match status" value="1"/>
</dbReference>
<dbReference type="InterPro" id="IPR011650">
    <property type="entry name" value="Peptidase_M20_dimer"/>
</dbReference>
<evidence type="ECO:0000259" key="1">
    <source>
        <dbReference type="Pfam" id="PF07687"/>
    </source>
</evidence>
<dbReference type="InterPro" id="IPR002933">
    <property type="entry name" value="Peptidase_M20"/>
</dbReference>
<gene>
    <name evidence="2" type="ORF">ACFSE6_05410</name>
</gene>
<keyword evidence="3" id="KW-1185">Reference proteome</keyword>
<dbReference type="NCBIfam" id="TIGR01891">
    <property type="entry name" value="amidohydrolases"/>
    <property type="match status" value="1"/>
</dbReference>
<dbReference type="PIRSF" id="PIRSF005962">
    <property type="entry name" value="Pept_M20D_amidohydro"/>
    <property type="match status" value="1"/>
</dbReference>
<proteinExistence type="predicted"/>
<dbReference type="InterPro" id="IPR036264">
    <property type="entry name" value="Bact_exopeptidase_dim_dom"/>
</dbReference>
<sequence>MTSTASVVDSVPGLREDLHALYRQLHAAPELSMQEHRTAALVRARMAELGFETRLCGGTGVVAVLRNGSGPVVGFRADTDGLPVAEATGLDYASTARGVLRDGSEVPVMHACGHDMHMTCAVGAAAVLAAHRDSWAGTVIFLFQPGEETAEGAAAMVADGLWDVAPRPEVVYGQHVWPARAGSVEVTSGPAMAMADAWTVLVRGRGGHGSSPQHTIDPVVLAAHMVVRLQSVVAREVAPQQAAVVTVGSFHAGLKENVIPSAAEFTVNVRSLDQAVRERVLAAVRRIIRAEAQASGAPEPEITELYRFPLLVNDPDATSSVLTALREALGGENVRECPARMGSEDFGHLPDAIGVPGVYWFFGGHDAEAVESSEALPSNHSPEFAPSIEPTVTTGVAAAHAVLMSRLATAG</sequence>
<feature type="domain" description="Peptidase M20 dimerisation" evidence="1">
    <location>
        <begin position="198"/>
        <end position="292"/>
    </location>
</feature>
<dbReference type="PANTHER" id="PTHR11014:SF63">
    <property type="entry name" value="METALLOPEPTIDASE, PUTATIVE (AFU_ORTHOLOGUE AFUA_6G09600)-RELATED"/>
    <property type="match status" value="1"/>
</dbReference>
<dbReference type="InterPro" id="IPR017439">
    <property type="entry name" value="Amidohydrolase"/>
</dbReference>
<dbReference type="Gene3D" id="3.30.70.360">
    <property type="match status" value="1"/>
</dbReference>
<evidence type="ECO:0000313" key="2">
    <source>
        <dbReference type="EMBL" id="MFD1717259.1"/>
    </source>
</evidence>
<dbReference type="SUPFAM" id="SSF53187">
    <property type="entry name" value="Zn-dependent exopeptidases"/>
    <property type="match status" value="1"/>
</dbReference>
<protein>
    <submittedName>
        <fullName evidence="2">Amidohydrolase</fullName>
    </submittedName>
</protein>
<dbReference type="RefSeq" id="WP_388003135.1">
    <property type="nucleotide sequence ID" value="NZ_JBHUEE010000002.1"/>
</dbReference>
<reference evidence="3" key="1">
    <citation type="journal article" date="2019" name="Int. J. Syst. Evol. Microbiol.">
        <title>The Global Catalogue of Microorganisms (GCM) 10K type strain sequencing project: providing services to taxonomists for standard genome sequencing and annotation.</title>
        <authorList>
            <consortium name="The Broad Institute Genomics Platform"/>
            <consortium name="The Broad Institute Genome Sequencing Center for Infectious Disease"/>
            <person name="Wu L."/>
            <person name="Ma J."/>
        </authorList>
    </citation>
    <scope>NUCLEOTIDE SEQUENCE [LARGE SCALE GENOMIC DNA]</scope>
    <source>
        <strain evidence="3">JCM 17130</strain>
    </source>
</reference>
<dbReference type="Proteomes" id="UP001597277">
    <property type="component" value="Unassembled WGS sequence"/>
</dbReference>
<evidence type="ECO:0000313" key="3">
    <source>
        <dbReference type="Proteomes" id="UP001597277"/>
    </source>
</evidence>
<accession>A0ABW4L271</accession>
<dbReference type="PANTHER" id="PTHR11014">
    <property type="entry name" value="PEPTIDASE M20 FAMILY MEMBER"/>
    <property type="match status" value="1"/>
</dbReference>
<dbReference type="SUPFAM" id="SSF55031">
    <property type="entry name" value="Bacterial exopeptidase dimerisation domain"/>
    <property type="match status" value="1"/>
</dbReference>
<organism evidence="2 3">
    <name type="scientific">Georgenia deserti</name>
    <dbReference type="NCBI Taxonomy" id="2093781"/>
    <lineage>
        <taxon>Bacteria</taxon>
        <taxon>Bacillati</taxon>
        <taxon>Actinomycetota</taxon>
        <taxon>Actinomycetes</taxon>
        <taxon>Micrococcales</taxon>
        <taxon>Bogoriellaceae</taxon>
        <taxon>Georgenia</taxon>
    </lineage>
</organism>